<dbReference type="Proteomes" id="UP000185146">
    <property type="component" value="Chromosome"/>
</dbReference>
<gene>
    <name evidence="1" type="ORF">BL240_17765</name>
</gene>
<name>A0A1L5PSU3_PSEPU</name>
<proteinExistence type="predicted"/>
<evidence type="ECO:0000313" key="2">
    <source>
        <dbReference type="Proteomes" id="UP000185146"/>
    </source>
</evidence>
<protein>
    <submittedName>
        <fullName evidence="1">Uncharacterized protein</fullName>
    </submittedName>
</protein>
<accession>A0A1L5PSU3</accession>
<dbReference type="EMBL" id="CP018743">
    <property type="protein sequence ID" value="APO83201.1"/>
    <property type="molecule type" value="Genomic_DNA"/>
</dbReference>
<organism evidence="1 2">
    <name type="scientific">Pseudomonas putida</name>
    <name type="common">Arthrobacter siderocapsulatus</name>
    <dbReference type="NCBI Taxonomy" id="303"/>
    <lineage>
        <taxon>Bacteria</taxon>
        <taxon>Pseudomonadati</taxon>
        <taxon>Pseudomonadota</taxon>
        <taxon>Gammaproteobacteria</taxon>
        <taxon>Pseudomonadales</taxon>
        <taxon>Pseudomonadaceae</taxon>
        <taxon>Pseudomonas</taxon>
    </lineage>
</organism>
<evidence type="ECO:0000313" key="1">
    <source>
        <dbReference type="EMBL" id="APO83201.1"/>
    </source>
</evidence>
<reference evidence="1 2" key="1">
    <citation type="submission" date="2016-12" db="EMBL/GenBank/DDBJ databases">
        <title>Draft Genome Sequence of Mercury Resistant Pseudomonas DRA525.</title>
        <authorList>
            <person name="Drace K.M."/>
        </authorList>
    </citation>
    <scope>NUCLEOTIDE SEQUENCE [LARGE SCALE GENOMIC DNA]</scope>
    <source>
        <strain evidence="1 2">DRA525</strain>
    </source>
</reference>
<sequence length="143" mass="16928">MKLSELMQSDTYTTFLDDLDKHIPEKVGRSSKVHETIINLMEKWMQHASLSCEDLLQTISNHQKHLIAYIIKKQATYRKPNGGRDNIINHAPKVNFPIGHTIEYYMISKRKTELPEYIIKIRIPYPRQYVREIERIFTETKPS</sequence>
<dbReference type="RefSeq" id="WP_075045726.1">
    <property type="nucleotide sequence ID" value="NZ_CP018743.1"/>
</dbReference>
<dbReference type="AlphaFoldDB" id="A0A1L5PSU3"/>